<keyword evidence="4 9" id="KW-0349">Heme</keyword>
<reference evidence="11" key="1">
    <citation type="submission" date="2021-01" db="EMBL/GenBank/DDBJ databases">
        <authorList>
            <person name="Kaushik A."/>
        </authorList>
    </citation>
    <scope>NUCLEOTIDE SEQUENCE</scope>
    <source>
        <strain evidence="11">AG1-1A</strain>
    </source>
</reference>
<keyword evidence="5 9" id="KW-0479">Metal-binding</keyword>
<dbReference type="GO" id="GO:0005506">
    <property type="term" value="F:iron ion binding"/>
    <property type="evidence" value="ECO:0007669"/>
    <property type="project" value="InterPro"/>
</dbReference>
<comment type="pathway">
    <text evidence="2">Secondary metabolite biosynthesis.</text>
</comment>
<dbReference type="Gene3D" id="1.10.630.10">
    <property type="entry name" value="Cytochrome P450"/>
    <property type="match status" value="1"/>
</dbReference>
<evidence type="ECO:0000256" key="2">
    <source>
        <dbReference type="ARBA" id="ARBA00005179"/>
    </source>
</evidence>
<organism evidence="11 12">
    <name type="scientific">Rhizoctonia solani</name>
    <dbReference type="NCBI Taxonomy" id="456999"/>
    <lineage>
        <taxon>Eukaryota</taxon>
        <taxon>Fungi</taxon>
        <taxon>Dikarya</taxon>
        <taxon>Basidiomycota</taxon>
        <taxon>Agaricomycotina</taxon>
        <taxon>Agaricomycetes</taxon>
        <taxon>Cantharellales</taxon>
        <taxon>Ceratobasidiaceae</taxon>
        <taxon>Rhizoctonia</taxon>
    </lineage>
</organism>
<evidence type="ECO:0000313" key="12">
    <source>
        <dbReference type="Proteomes" id="UP000663840"/>
    </source>
</evidence>
<comment type="similarity">
    <text evidence="3 10">Belongs to the cytochrome P450 family.</text>
</comment>
<evidence type="ECO:0000256" key="10">
    <source>
        <dbReference type="RuleBase" id="RU000461"/>
    </source>
</evidence>
<dbReference type="EMBL" id="CAJMWR010001343">
    <property type="protein sequence ID" value="CAE6423348.1"/>
    <property type="molecule type" value="Genomic_DNA"/>
</dbReference>
<dbReference type="PROSITE" id="PS00086">
    <property type="entry name" value="CYTOCHROME_P450"/>
    <property type="match status" value="1"/>
</dbReference>
<gene>
    <name evidence="11" type="ORF">RDB_LOCUS57254</name>
</gene>
<evidence type="ECO:0000256" key="5">
    <source>
        <dbReference type="ARBA" id="ARBA00022723"/>
    </source>
</evidence>
<dbReference type="Pfam" id="PF00067">
    <property type="entry name" value="p450"/>
    <property type="match status" value="1"/>
</dbReference>
<dbReference type="PRINTS" id="PR00465">
    <property type="entry name" value="EP450IV"/>
</dbReference>
<dbReference type="PANTHER" id="PTHR24305:SF166">
    <property type="entry name" value="CYTOCHROME P450 12A4, MITOCHONDRIAL-RELATED"/>
    <property type="match status" value="1"/>
</dbReference>
<evidence type="ECO:0008006" key="13">
    <source>
        <dbReference type="Google" id="ProtNLM"/>
    </source>
</evidence>
<keyword evidence="8 10" id="KW-0503">Monooxygenase</keyword>
<keyword evidence="7 9" id="KW-0408">Iron</keyword>
<evidence type="ECO:0000256" key="3">
    <source>
        <dbReference type="ARBA" id="ARBA00010617"/>
    </source>
</evidence>
<dbReference type="AlphaFoldDB" id="A0A8H2XES7"/>
<dbReference type="InterPro" id="IPR001128">
    <property type="entry name" value="Cyt_P450"/>
</dbReference>
<keyword evidence="6 10" id="KW-0560">Oxidoreductase</keyword>
<dbReference type="InterPro" id="IPR050121">
    <property type="entry name" value="Cytochrome_P450_monoxygenase"/>
</dbReference>
<dbReference type="Proteomes" id="UP000663840">
    <property type="component" value="Unassembled WGS sequence"/>
</dbReference>
<evidence type="ECO:0000256" key="4">
    <source>
        <dbReference type="ARBA" id="ARBA00022617"/>
    </source>
</evidence>
<proteinExistence type="inferred from homology"/>
<dbReference type="GO" id="GO:0020037">
    <property type="term" value="F:heme binding"/>
    <property type="evidence" value="ECO:0007669"/>
    <property type="project" value="InterPro"/>
</dbReference>
<dbReference type="GO" id="GO:0016705">
    <property type="term" value="F:oxidoreductase activity, acting on paired donors, with incorporation or reduction of molecular oxygen"/>
    <property type="evidence" value="ECO:0007669"/>
    <property type="project" value="InterPro"/>
</dbReference>
<feature type="binding site" description="axial binding residue" evidence="9">
    <location>
        <position position="70"/>
    </location>
    <ligand>
        <name>heme</name>
        <dbReference type="ChEBI" id="CHEBI:30413"/>
    </ligand>
    <ligandPart>
        <name>Fe</name>
        <dbReference type="ChEBI" id="CHEBI:18248"/>
    </ligandPart>
</feature>
<dbReference type="SUPFAM" id="SSF48264">
    <property type="entry name" value="Cytochrome P450"/>
    <property type="match status" value="1"/>
</dbReference>
<evidence type="ECO:0000256" key="7">
    <source>
        <dbReference type="ARBA" id="ARBA00023004"/>
    </source>
</evidence>
<evidence type="ECO:0000256" key="8">
    <source>
        <dbReference type="ARBA" id="ARBA00023033"/>
    </source>
</evidence>
<dbReference type="GO" id="GO:0004497">
    <property type="term" value="F:monooxygenase activity"/>
    <property type="evidence" value="ECO:0007669"/>
    <property type="project" value="UniProtKB-KW"/>
</dbReference>
<evidence type="ECO:0000256" key="6">
    <source>
        <dbReference type="ARBA" id="ARBA00023002"/>
    </source>
</evidence>
<evidence type="ECO:0000256" key="1">
    <source>
        <dbReference type="ARBA" id="ARBA00001971"/>
    </source>
</evidence>
<comment type="caution">
    <text evidence="11">The sequence shown here is derived from an EMBL/GenBank/DDBJ whole genome shotgun (WGS) entry which is preliminary data.</text>
</comment>
<dbReference type="InterPro" id="IPR036396">
    <property type="entry name" value="Cyt_P450_sf"/>
</dbReference>
<accession>A0A8H2XES7</accession>
<dbReference type="InterPro" id="IPR002403">
    <property type="entry name" value="Cyt_P450_E_grp-IV"/>
</dbReference>
<comment type="cofactor">
    <cofactor evidence="1 9">
        <name>heme</name>
        <dbReference type="ChEBI" id="CHEBI:30413"/>
    </cofactor>
</comment>
<protein>
    <recommendedName>
        <fullName evidence="13">Cytochrome P450</fullName>
    </recommendedName>
</protein>
<sequence length="132" mass="14962">FKVTQDEIILDRVVPKGTQLMFTTSLMSTNQPEWGPDAKKWRPSRWLTPEGAFNRSAGTSIPFGLGQRSCFGQRLAVLQVKMFVATMSRAFFFKPVPSEVDVWSAVELVTRQPKSCYVCLERWGSKIDNNSL</sequence>
<dbReference type="InterPro" id="IPR017972">
    <property type="entry name" value="Cyt_P450_CS"/>
</dbReference>
<evidence type="ECO:0000256" key="9">
    <source>
        <dbReference type="PIRSR" id="PIRSR602403-1"/>
    </source>
</evidence>
<evidence type="ECO:0000313" key="11">
    <source>
        <dbReference type="EMBL" id="CAE6423348.1"/>
    </source>
</evidence>
<name>A0A8H2XES7_9AGAM</name>
<dbReference type="PANTHER" id="PTHR24305">
    <property type="entry name" value="CYTOCHROME P450"/>
    <property type="match status" value="1"/>
</dbReference>
<feature type="non-terminal residue" evidence="11">
    <location>
        <position position="1"/>
    </location>
</feature>